<dbReference type="SUPFAM" id="SSF47413">
    <property type="entry name" value="lambda repressor-like DNA-binding domains"/>
    <property type="match status" value="1"/>
</dbReference>
<accession>A0ABP6ZSN3</accession>
<dbReference type="SUPFAM" id="SSF53822">
    <property type="entry name" value="Periplasmic binding protein-like I"/>
    <property type="match status" value="1"/>
</dbReference>
<dbReference type="Proteomes" id="UP001501490">
    <property type="component" value="Unassembled WGS sequence"/>
</dbReference>
<comment type="caution">
    <text evidence="5">The sequence shown here is derived from an EMBL/GenBank/DDBJ whole genome shotgun (WGS) entry which is preliminary data.</text>
</comment>
<keyword evidence="3" id="KW-0804">Transcription</keyword>
<sequence length="342" mass="36211">MPSPERAGQRAGQPTIADVAARAGVSLATVSRVMNGKRSVDESLAVRVRAAAEELNYSASPLARSLVLGKTNTVAVVVPDLGNPTFHGVLRGLSHGAGEQGYHVLIADSAESVTDERILAVETRRRCDGIVLVSPRMAEDDLQALLAELDPVVLVSRDAGASTTTPVVTADYEAGLRGLLDLLFDDGHRSMVFLSGNPQSASNVRRLAALDGFLRDRADVAIETLPCGVNFADGYDAADAVLATAATAVVAFNDLVAMGLLSALSERGVTVPQQLSVVGFDDIPFARYTTPPLTTAAVPVTELGEQAWRRMWRLLNREPAGEPLVFRPAIERRGTSAPPSPR</sequence>
<dbReference type="InterPro" id="IPR010982">
    <property type="entry name" value="Lambda_DNA-bd_dom_sf"/>
</dbReference>
<dbReference type="PROSITE" id="PS50932">
    <property type="entry name" value="HTH_LACI_2"/>
    <property type="match status" value="1"/>
</dbReference>
<keyword evidence="2" id="KW-0238">DNA-binding</keyword>
<evidence type="ECO:0000313" key="5">
    <source>
        <dbReference type="EMBL" id="GAA3615529.1"/>
    </source>
</evidence>
<evidence type="ECO:0000313" key="6">
    <source>
        <dbReference type="Proteomes" id="UP001501490"/>
    </source>
</evidence>
<dbReference type="InterPro" id="IPR000843">
    <property type="entry name" value="HTH_LacI"/>
</dbReference>
<dbReference type="RefSeq" id="WP_344803353.1">
    <property type="nucleotide sequence ID" value="NZ_BAABAB010000010.1"/>
</dbReference>
<gene>
    <name evidence="5" type="ORF">GCM10022236_16950</name>
</gene>
<dbReference type="Pfam" id="PF00356">
    <property type="entry name" value="LacI"/>
    <property type="match status" value="1"/>
</dbReference>
<dbReference type="InterPro" id="IPR046335">
    <property type="entry name" value="LacI/GalR-like_sensor"/>
</dbReference>
<feature type="domain" description="HTH lacI-type" evidence="4">
    <location>
        <begin position="14"/>
        <end position="68"/>
    </location>
</feature>
<dbReference type="Pfam" id="PF13377">
    <property type="entry name" value="Peripla_BP_3"/>
    <property type="match status" value="1"/>
</dbReference>
<keyword evidence="1" id="KW-0805">Transcription regulation</keyword>
<evidence type="ECO:0000259" key="4">
    <source>
        <dbReference type="PROSITE" id="PS50932"/>
    </source>
</evidence>
<dbReference type="PANTHER" id="PTHR30146:SF109">
    <property type="entry name" value="HTH-TYPE TRANSCRIPTIONAL REGULATOR GALS"/>
    <property type="match status" value="1"/>
</dbReference>
<dbReference type="InterPro" id="IPR028082">
    <property type="entry name" value="Peripla_BP_I"/>
</dbReference>
<dbReference type="Gene3D" id="1.10.260.40">
    <property type="entry name" value="lambda repressor-like DNA-binding domains"/>
    <property type="match status" value="1"/>
</dbReference>
<dbReference type="CDD" id="cd06267">
    <property type="entry name" value="PBP1_LacI_sugar_binding-like"/>
    <property type="match status" value="1"/>
</dbReference>
<protein>
    <recommendedName>
        <fullName evidence="4">HTH lacI-type domain-containing protein</fullName>
    </recommendedName>
</protein>
<evidence type="ECO:0000256" key="2">
    <source>
        <dbReference type="ARBA" id="ARBA00023125"/>
    </source>
</evidence>
<dbReference type="PROSITE" id="PS00356">
    <property type="entry name" value="HTH_LACI_1"/>
    <property type="match status" value="1"/>
</dbReference>
<evidence type="ECO:0000256" key="3">
    <source>
        <dbReference type="ARBA" id="ARBA00023163"/>
    </source>
</evidence>
<evidence type="ECO:0000256" key="1">
    <source>
        <dbReference type="ARBA" id="ARBA00023015"/>
    </source>
</evidence>
<proteinExistence type="predicted"/>
<dbReference type="PANTHER" id="PTHR30146">
    <property type="entry name" value="LACI-RELATED TRANSCRIPTIONAL REPRESSOR"/>
    <property type="match status" value="1"/>
</dbReference>
<dbReference type="EMBL" id="BAABAB010000010">
    <property type="protein sequence ID" value="GAA3615529.1"/>
    <property type="molecule type" value="Genomic_DNA"/>
</dbReference>
<organism evidence="5 6">
    <name type="scientific">Microlunatus ginsengisoli</name>
    <dbReference type="NCBI Taxonomy" id="363863"/>
    <lineage>
        <taxon>Bacteria</taxon>
        <taxon>Bacillati</taxon>
        <taxon>Actinomycetota</taxon>
        <taxon>Actinomycetes</taxon>
        <taxon>Propionibacteriales</taxon>
        <taxon>Propionibacteriaceae</taxon>
        <taxon>Microlunatus</taxon>
    </lineage>
</organism>
<name>A0ABP6ZSN3_9ACTN</name>
<dbReference type="Gene3D" id="3.40.50.2300">
    <property type="match status" value="2"/>
</dbReference>
<dbReference type="PRINTS" id="PR00036">
    <property type="entry name" value="HTHLACI"/>
</dbReference>
<dbReference type="SMART" id="SM00354">
    <property type="entry name" value="HTH_LACI"/>
    <property type="match status" value="1"/>
</dbReference>
<dbReference type="CDD" id="cd01392">
    <property type="entry name" value="HTH_LacI"/>
    <property type="match status" value="1"/>
</dbReference>
<reference evidence="6" key="1">
    <citation type="journal article" date="2019" name="Int. J. Syst. Evol. Microbiol.">
        <title>The Global Catalogue of Microorganisms (GCM) 10K type strain sequencing project: providing services to taxonomists for standard genome sequencing and annotation.</title>
        <authorList>
            <consortium name="The Broad Institute Genomics Platform"/>
            <consortium name="The Broad Institute Genome Sequencing Center for Infectious Disease"/>
            <person name="Wu L."/>
            <person name="Ma J."/>
        </authorList>
    </citation>
    <scope>NUCLEOTIDE SEQUENCE [LARGE SCALE GENOMIC DNA]</scope>
    <source>
        <strain evidence="6">JCM 16929</strain>
    </source>
</reference>
<keyword evidence="6" id="KW-1185">Reference proteome</keyword>